<feature type="chain" id="PRO_5045994373" description="DUF4359 domain-containing protein" evidence="1">
    <location>
        <begin position="25"/>
        <end position="129"/>
    </location>
</feature>
<dbReference type="EMBL" id="JAJJMM010000001">
    <property type="protein sequence ID" value="MCC9065022.1"/>
    <property type="molecule type" value="Genomic_DNA"/>
</dbReference>
<proteinExistence type="predicted"/>
<organism evidence="2 3">
    <name type="scientific">Flavobacterium piscisymbiosum</name>
    <dbReference type="NCBI Taxonomy" id="2893753"/>
    <lineage>
        <taxon>Bacteria</taxon>
        <taxon>Pseudomonadati</taxon>
        <taxon>Bacteroidota</taxon>
        <taxon>Flavobacteriia</taxon>
        <taxon>Flavobacteriales</taxon>
        <taxon>Flavobacteriaceae</taxon>
        <taxon>Flavobacterium</taxon>
    </lineage>
</organism>
<sequence length="129" mass="15059">MKKWFTKFLLLFIILLGGQGNVNAQSSQLSHHQLNLIIPVINSVPGHCLDRGRFFETFKRKACLLDNEETEENFAGIQKQLVKSTYFLNFLGSNKLTEYTVAFTKKVNYRKIFNLFSNKVYVLFQVFRI</sequence>
<accession>A0ABS8MHQ8</accession>
<gene>
    <name evidence="2" type="ORF">LNP81_18620</name>
</gene>
<keyword evidence="1" id="KW-0732">Signal</keyword>
<keyword evidence="3" id="KW-1185">Reference proteome</keyword>
<reference evidence="2" key="1">
    <citation type="submission" date="2021-11" db="EMBL/GenBank/DDBJ databases">
        <title>Description of novel Flavobacterium species.</title>
        <authorList>
            <person name="Saticioglu I.B."/>
            <person name="Ay H."/>
            <person name="Altun S."/>
            <person name="Duman M."/>
        </authorList>
    </citation>
    <scope>NUCLEOTIDE SEQUENCE</scope>
    <source>
        <strain evidence="2">F-30</strain>
    </source>
</reference>
<dbReference type="RefSeq" id="WP_230038407.1">
    <property type="nucleotide sequence ID" value="NZ_JAJJMM010000001.1"/>
</dbReference>
<name>A0ABS8MHQ8_9FLAO</name>
<protein>
    <recommendedName>
        <fullName evidence="4">DUF4359 domain-containing protein</fullName>
    </recommendedName>
</protein>
<feature type="signal peptide" evidence="1">
    <location>
        <begin position="1"/>
        <end position="24"/>
    </location>
</feature>
<evidence type="ECO:0000256" key="1">
    <source>
        <dbReference type="SAM" id="SignalP"/>
    </source>
</evidence>
<evidence type="ECO:0000313" key="3">
    <source>
        <dbReference type="Proteomes" id="UP001430679"/>
    </source>
</evidence>
<evidence type="ECO:0008006" key="4">
    <source>
        <dbReference type="Google" id="ProtNLM"/>
    </source>
</evidence>
<evidence type="ECO:0000313" key="2">
    <source>
        <dbReference type="EMBL" id="MCC9065022.1"/>
    </source>
</evidence>
<comment type="caution">
    <text evidence="2">The sequence shown here is derived from an EMBL/GenBank/DDBJ whole genome shotgun (WGS) entry which is preliminary data.</text>
</comment>
<dbReference type="Proteomes" id="UP001430679">
    <property type="component" value="Unassembled WGS sequence"/>
</dbReference>